<organism evidence="1 2">
    <name type="scientific">Thalassoglobus polymorphus</name>
    <dbReference type="NCBI Taxonomy" id="2527994"/>
    <lineage>
        <taxon>Bacteria</taxon>
        <taxon>Pseudomonadati</taxon>
        <taxon>Planctomycetota</taxon>
        <taxon>Planctomycetia</taxon>
        <taxon>Planctomycetales</taxon>
        <taxon>Planctomycetaceae</taxon>
        <taxon>Thalassoglobus</taxon>
    </lineage>
</organism>
<accession>A0A517QHR2</accession>
<dbReference type="OrthoDB" id="9982301at2"/>
<evidence type="ECO:0000313" key="2">
    <source>
        <dbReference type="Proteomes" id="UP000315724"/>
    </source>
</evidence>
<dbReference type="EMBL" id="CP036267">
    <property type="protein sequence ID" value="QDT31172.1"/>
    <property type="molecule type" value="Genomic_DNA"/>
</dbReference>
<dbReference type="KEGG" id="tpol:Mal48_04040"/>
<gene>
    <name evidence="1" type="ORF">Mal48_04040</name>
</gene>
<proteinExistence type="predicted"/>
<name>A0A517QHR2_9PLAN</name>
<reference evidence="1 2" key="1">
    <citation type="submission" date="2019-02" db="EMBL/GenBank/DDBJ databases">
        <title>Deep-cultivation of Planctomycetes and their phenomic and genomic characterization uncovers novel biology.</title>
        <authorList>
            <person name="Wiegand S."/>
            <person name="Jogler M."/>
            <person name="Boedeker C."/>
            <person name="Pinto D."/>
            <person name="Vollmers J."/>
            <person name="Rivas-Marin E."/>
            <person name="Kohn T."/>
            <person name="Peeters S.H."/>
            <person name="Heuer A."/>
            <person name="Rast P."/>
            <person name="Oberbeckmann S."/>
            <person name="Bunk B."/>
            <person name="Jeske O."/>
            <person name="Meyerdierks A."/>
            <person name="Storesund J.E."/>
            <person name="Kallscheuer N."/>
            <person name="Luecker S."/>
            <person name="Lage O.M."/>
            <person name="Pohl T."/>
            <person name="Merkel B.J."/>
            <person name="Hornburger P."/>
            <person name="Mueller R.-W."/>
            <person name="Bruemmer F."/>
            <person name="Labrenz M."/>
            <person name="Spormann A.M."/>
            <person name="Op den Camp H."/>
            <person name="Overmann J."/>
            <person name="Amann R."/>
            <person name="Jetten M.S.M."/>
            <person name="Mascher T."/>
            <person name="Medema M.H."/>
            <person name="Devos D.P."/>
            <person name="Kaster A.-K."/>
            <person name="Ovreas L."/>
            <person name="Rohde M."/>
            <person name="Galperin M.Y."/>
            <person name="Jogler C."/>
        </authorList>
    </citation>
    <scope>NUCLEOTIDE SEQUENCE [LARGE SCALE GENOMIC DNA]</scope>
    <source>
        <strain evidence="1 2">Mal48</strain>
    </source>
</reference>
<sequence length="69" mass="8417">MPHINRIKETAINPTPEQIEEECRMIRAHWSPEISEKRQKQFRIDTEHQEHKARLRFLRFLAEYAESQS</sequence>
<dbReference type="Proteomes" id="UP000315724">
    <property type="component" value="Chromosome"/>
</dbReference>
<protein>
    <submittedName>
        <fullName evidence="1">Uncharacterized protein</fullName>
    </submittedName>
</protein>
<dbReference type="RefSeq" id="WP_145195555.1">
    <property type="nucleotide sequence ID" value="NZ_CP036267.1"/>
</dbReference>
<dbReference type="AlphaFoldDB" id="A0A517QHR2"/>
<evidence type="ECO:0000313" key="1">
    <source>
        <dbReference type="EMBL" id="QDT31172.1"/>
    </source>
</evidence>
<keyword evidence="2" id="KW-1185">Reference proteome</keyword>